<dbReference type="Proteomes" id="UP000007819">
    <property type="component" value="Chromosome X"/>
</dbReference>
<dbReference type="GeneID" id="115034593"/>
<keyword evidence="3" id="KW-1185">Reference proteome</keyword>
<reference evidence="2" key="2">
    <citation type="submission" date="2022-06" db="UniProtKB">
        <authorList>
            <consortium name="EnsemblMetazoa"/>
        </authorList>
    </citation>
    <scope>IDENTIFICATION</scope>
</reference>
<dbReference type="AlphaFoldDB" id="A0A8R2NW90"/>
<organism evidence="2 3">
    <name type="scientific">Acyrthosiphon pisum</name>
    <name type="common">Pea aphid</name>
    <dbReference type="NCBI Taxonomy" id="7029"/>
    <lineage>
        <taxon>Eukaryota</taxon>
        <taxon>Metazoa</taxon>
        <taxon>Ecdysozoa</taxon>
        <taxon>Arthropoda</taxon>
        <taxon>Hexapoda</taxon>
        <taxon>Insecta</taxon>
        <taxon>Pterygota</taxon>
        <taxon>Neoptera</taxon>
        <taxon>Paraneoptera</taxon>
        <taxon>Hemiptera</taxon>
        <taxon>Sternorrhyncha</taxon>
        <taxon>Aphidomorpha</taxon>
        <taxon>Aphidoidea</taxon>
        <taxon>Aphididae</taxon>
        <taxon>Macrosiphini</taxon>
        <taxon>Acyrthosiphon</taxon>
    </lineage>
</organism>
<feature type="chain" id="PRO_5036434105" evidence="1">
    <location>
        <begin position="25"/>
        <end position="165"/>
    </location>
</feature>
<dbReference type="EnsemblMetazoa" id="XM_029491902.1">
    <property type="protein sequence ID" value="XP_029347762.1"/>
    <property type="gene ID" value="LOC115034593"/>
</dbReference>
<accession>A0A8R2NW90</accession>
<dbReference type="KEGG" id="api:115034593"/>
<reference evidence="3" key="1">
    <citation type="submission" date="2010-06" db="EMBL/GenBank/DDBJ databases">
        <authorList>
            <person name="Jiang H."/>
            <person name="Abraham K."/>
            <person name="Ali S."/>
            <person name="Alsbrooks S.L."/>
            <person name="Anim B.N."/>
            <person name="Anosike U.S."/>
            <person name="Attaway T."/>
            <person name="Bandaranaike D.P."/>
            <person name="Battles P.K."/>
            <person name="Bell S.N."/>
            <person name="Bell A.V."/>
            <person name="Beltran B."/>
            <person name="Bickham C."/>
            <person name="Bustamante Y."/>
            <person name="Caleb T."/>
            <person name="Canada A."/>
            <person name="Cardenas V."/>
            <person name="Carter K."/>
            <person name="Chacko J."/>
            <person name="Chandrabose M.N."/>
            <person name="Chavez D."/>
            <person name="Chavez A."/>
            <person name="Chen L."/>
            <person name="Chu H.-S."/>
            <person name="Claassen K.J."/>
            <person name="Cockrell R."/>
            <person name="Collins M."/>
            <person name="Cooper J.A."/>
            <person name="Cree A."/>
            <person name="Curry S.M."/>
            <person name="Da Y."/>
            <person name="Dao M.D."/>
            <person name="Das B."/>
            <person name="Davila M.-L."/>
            <person name="Davy-Carroll L."/>
            <person name="Denson S."/>
            <person name="Dinh H."/>
            <person name="Ebong V.E."/>
            <person name="Edwards J.R."/>
            <person name="Egan A."/>
            <person name="El-Daye J."/>
            <person name="Escobedo L."/>
            <person name="Fernandez S."/>
            <person name="Fernando P.R."/>
            <person name="Flagg N."/>
            <person name="Forbes L.D."/>
            <person name="Fowler R.G."/>
            <person name="Fu Q."/>
            <person name="Gabisi R.A."/>
            <person name="Ganer J."/>
            <person name="Garbino Pronczuk A."/>
            <person name="Garcia R.M."/>
            <person name="Garner T."/>
            <person name="Garrett T.E."/>
            <person name="Gonzalez D.A."/>
            <person name="Hamid H."/>
            <person name="Hawkins E.S."/>
            <person name="Hirani K."/>
            <person name="Hogues M.E."/>
            <person name="Hollins B."/>
            <person name="Hsiao C.-H."/>
            <person name="Jabil R."/>
            <person name="James M.L."/>
            <person name="Jhangiani S.N."/>
            <person name="Johnson B."/>
            <person name="Johnson Q."/>
            <person name="Joshi V."/>
            <person name="Kalu J.B."/>
            <person name="Kam C."/>
            <person name="Kashfia A."/>
            <person name="Keebler J."/>
            <person name="Kisamo H."/>
            <person name="Kovar C.L."/>
            <person name="Lago L.A."/>
            <person name="Lai C.-Y."/>
            <person name="Laidlaw J."/>
            <person name="Lara F."/>
            <person name="Le T.-K."/>
            <person name="Lee S.L."/>
            <person name="Legall F.H."/>
            <person name="Lemon S.J."/>
            <person name="Lewis L.R."/>
            <person name="Li B."/>
            <person name="Liu Y."/>
            <person name="Liu Y.-S."/>
            <person name="Lopez J."/>
            <person name="Lozado R.J."/>
            <person name="Lu J."/>
            <person name="Madu R.C."/>
            <person name="Maheshwari M."/>
            <person name="Maheshwari R."/>
            <person name="Malloy K."/>
            <person name="Martinez E."/>
            <person name="Mathew T."/>
            <person name="Mercado I.C."/>
            <person name="Mercado C."/>
            <person name="Meyer B."/>
            <person name="Montgomery K."/>
            <person name="Morgan M.B."/>
            <person name="Munidasa M."/>
            <person name="Nazareth L.V."/>
            <person name="Nelson J."/>
            <person name="Ng B.M."/>
            <person name="Nguyen N.B."/>
            <person name="Nguyen P.Q."/>
            <person name="Nguyen T."/>
            <person name="Obregon M."/>
            <person name="Okwuonu G.O."/>
            <person name="Onwere C.G."/>
            <person name="Orozco G."/>
            <person name="Parra A."/>
            <person name="Patel S."/>
            <person name="Patil S."/>
            <person name="Perez A."/>
            <person name="Perez Y."/>
            <person name="Pham C."/>
            <person name="Primus E.L."/>
            <person name="Pu L.-L."/>
            <person name="Puazo M."/>
            <person name="Qin X."/>
            <person name="Quiroz J.B."/>
            <person name="Reese J."/>
            <person name="Richards S."/>
            <person name="Rives C.M."/>
            <person name="Robberts R."/>
            <person name="Ruiz S.J."/>
            <person name="Ruiz M.J."/>
            <person name="Santibanez J."/>
            <person name="Schneider B.W."/>
            <person name="Sisson I."/>
            <person name="Smith M."/>
            <person name="Sodergren E."/>
            <person name="Song X.-Z."/>
            <person name="Song B.B."/>
            <person name="Summersgill H."/>
            <person name="Thelus R."/>
            <person name="Thornton R.D."/>
            <person name="Trejos Z.Y."/>
            <person name="Usmani K."/>
            <person name="Vattathil S."/>
            <person name="Villasana D."/>
            <person name="Walker D.L."/>
            <person name="Wang S."/>
            <person name="Wang K."/>
            <person name="White C.S."/>
            <person name="Williams A.C."/>
            <person name="Williamson J."/>
            <person name="Wilson K."/>
            <person name="Woghiren I.O."/>
            <person name="Woodworth J.R."/>
            <person name="Worley K.C."/>
            <person name="Wright R.A."/>
            <person name="Wu W."/>
            <person name="Young L."/>
            <person name="Zhang L."/>
            <person name="Zhang J."/>
            <person name="Zhu Y."/>
            <person name="Muzny D.M."/>
            <person name="Weinstock G."/>
            <person name="Gibbs R.A."/>
        </authorList>
    </citation>
    <scope>NUCLEOTIDE SEQUENCE [LARGE SCALE GENOMIC DNA]</scope>
    <source>
        <strain evidence="3">LSR1</strain>
    </source>
</reference>
<evidence type="ECO:0000313" key="3">
    <source>
        <dbReference type="Proteomes" id="UP000007819"/>
    </source>
</evidence>
<protein>
    <submittedName>
        <fullName evidence="2">Uncharacterized protein</fullName>
    </submittedName>
</protein>
<keyword evidence="1" id="KW-0732">Signal</keyword>
<sequence length="165" mass="18506">MRAMYSVLLYMSLAIALYSPNVSTLCGNDTQIEDLLSAVISQEYYYTAMSTMTGIQHTSGRIALRWKEIFEDMKSSLNKDHKAYRLCSDILERSTSTFDSSGAVISLLSMIPGGGFVVLPARLAESMTSVAILKQRLGFWKNAGCKNATTRDCNLWENHKIYYTM</sequence>
<dbReference type="EnsemblMetazoa" id="XM_029491889.1">
    <property type="protein sequence ID" value="XP_029347749.1"/>
    <property type="gene ID" value="LOC115034587"/>
</dbReference>
<evidence type="ECO:0000313" key="2">
    <source>
        <dbReference type="EnsemblMetazoa" id="XP_029347762.1"/>
    </source>
</evidence>
<dbReference type="RefSeq" id="XP_029347749.1">
    <property type="nucleotide sequence ID" value="XM_029491889.1"/>
</dbReference>
<name>A0A8R2NW90_ACYPI</name>
<feature type="signal peptide" evidence="1">
    <location>
        <begin position="1"/>
        <end position="24"/>
    </location>
</feature>
<dbReference type="GeneID" id="115034587"/>
<evidence type="ECO:0000256" key="1">
    <source>
        <dbReference type="SAM" id="SignalP"/>
    </source>
</evidence>
<dbReference type="RefSeq" id="XP_029347762.1">
    <property type="nucleotide sequence ID" value="XM_029491902.1"/>
</dbReference>
<proteinExistence type="predicted"/>